<evidence type="ECO:0000313" key="4">
    <source>
        <dbReference type="EMBL" id="SFD93670.1"/>
    </source>
</evidence>
<name>A0A1H6DZH8_9PSEU</name>
<gene>
    <name evidence="3" type="ORF">SAMN02982929_05307</name>
    <name evidence="4" type="ORF">SAMN05216506_107283</name>
</gene>
<feature type="compositionally biased region" description="Basic and acidic residues" evidence="1">
    <location>
        <begin position="262"/>
        <end position="271"/>
    </location>
</feature>
<evidence type="ECO:0000256" key="1">
    <source>
        <dbReference type="SAM" id="MobiDB-lite"/>
    </source>
</evidence>
<keyword evidence="2" id="KW-1133">Transmembrane helix</keyword>
<evidence type="ECO:0000313" key="5">
    <source>
        <dbReference type="Proteomes" id="UP000199690"/>
    </source>
</evidence>
<dbReference type="Proteomes" id="UP000236729">
    <property type="component" value="Unassembled WGS sequence"/>
</dbReference>
<dbReference type="Proteomes" id="UP000199690">
    <property type="component" value="Unassembled WGS sequence"/>
</dbReference>
<evidence type="ECO:0000256" key="2">
    <source>
        <dbReference type="SAM" id="Phobius"/>
    </source>
</evidence>
<accession>A0A1H6DZH8</accession>
<evidence type="ECO:0000313" key="6">
    <source>
        <dbReference type="Proteomes" id="UP000236729"/>
    </source>
</evidence>
<dbReference type="EMBL" id="FNVB01000008">
    <property type="protein sequence ID" value="SEG90760.1"/>
    <property type="molecule type" value="Genomic_DNA"/>
</dbReference>
<dbReference type="AlphaFoldDB" id="A0A1H6DZH8"/>
<keyword evidence="2" id="KW-0472">Membrane</keyword>
<feature type="transmembrane region" description="Helical" evidence="2">
    <location>
        <begin position="15"/>
        <end position="32"/>
    </location>
</feature>
<dbReference type="EMBL" id="FOME01000007">
    <property type="protein sequence ID" value="SFD93670.1"/>
    <property type="molecule type" value="Genomic_DNA"/>
</dbReference>
<organism evidence="3 6">
    <name type="scientific">Saccharopolyspora kobensis</name>
    <dbReference type="NCBI Taxonomy" id="146035"/>
    <lineage>
        <taxon>Bacteria</taxon>
        <taxon>Bacillati</taxon>
        <taxon>Actinomycetota</taxon>
        <taxon>Actinomycetes</taxon>
        <taxon>Pseudonocardiales</taxon>
        <taxon>Pseudonocardiaceae</taxon>
        <taxon>Saccharopolyspora</taxon>
    </lineage>
</organism>
<keyword evidence="5" id="KW-1185">Reference proteome</keyword>
<proteinExistence type="predicted"/>
<accession>A0A1I1WKP6</accession>
<reference evidence="3" key="2">
    <citation type="submission" date="2016-10" db="EMBL/GenBank/DDBJ databases">
        <authorList>
            <person name="de Groot N.N."/>
        </authorList>
    </citation>
    <scope>NUCLEOTIDE SEQUENCE [LARGE SCALE GENOMIC DNA]</scope>
    <source>
        <strain evidence="3">ATCC 20501</strain>
    </source>
</reference>
<feature type="region of interest" description="Disordered" evidence="1">
    <location>
        <begin position="248"/>
        <end position="271"/>
    </location>
</feature>
<keyword evidence="2" id="KW-0812">Transmembrane</keyword>
<protein>
    <submittedName>
        <fullName evidence="3">Uncharacterized protein</fullName>
    </submittedName>
</protein>
<sequence length="271" mass="31027">MNQEPNLWTVIPQTTSALFASLSVLLALHVILRDRRAKERAEASKVICWQEIQYNYLVKPDGSCKVTTPSAQIKVHNKSEYPIIRPSVVSRAMTEREARLHASPKDGRLFPEGEFRAFSFSESVLMAPSGDIIFMSLDSDSHAYLDLILLGKDKLFPVDFMRYWVKYIDHAGVCWLRDTYSAELVPYRSRKALRLIRGRRRWVRRERDFRLALGITYSWPTAILLRLFEVVFPPRVKAKKTAVVKAKLSQGEGPVSAVNAERQSEADSNSR</sequence>
<feature type="transmembrane region" description="Helical" evidence="2">
    <location>
        <begin position="209"/>
        <end position="228"/>
    </location>
</feature>
<reference evidence="5 6" key="1">
    <citation type="submission" date="2016-10" db="EMBL/GenBank/DDBJ databases">
        <authorList>
            <person name="Varghese N."/>
            <person name="Submissions S."/>
        </authorList>
    </citation>
    <scope>NUCLEOTIDE SEQUENCE [LARGE SCALE GENOMIC DNA]</scope>
    <source>
        <strain evidence="6">ATCC 20501</strain>
        <strain evidence="4 5">CGMCC 4.3529</strain>
    </source>
</reference>
<evidence type="ECO:0000313" key="3">
    <source>
        <dbReference type="EMBL" id="SEG90760.1"/>
    </source>
</evidence>